<keyword evidence="5 6" id="KW-0472">Membrane</keyword>
<dbReference type="AlphaFoldDB" id="A0A1M6WI05"/>
<dbReference type="Pfam" id="PF02653">
    <property type="entry name" value="BPD_transp_2"/>
    <property type="match status" value="1"/>
</dbReference>
<evidence type="ECO:0000256" key="3">
    <source>
        <dbReference type="ARBA" id="ARBA00022692"/>
    </source>
</evidence>
<feature type="transmembrane region" description="Helical" evidence="6">
    <location>
        <begin position="91"/>
        <end position="108"/>
    </location>
</feature>
<dbReference type="PANTHER" id="PTHR30482">
    <property type="entry name" value="HIGH-AFFINITY BRANCHED-CHAIN AMINO ACID TRANSPORT SYSTEM PERMEASE"/>
    <property type="match status" value="1"/>
</dbReference>
<dbReference type="GO" id="GO:0005886">
    <property type="term" value="C:plasma membrane"/>
    <property type="evidence" value="ECO:0007669"/>
    <property type="project" value="UniProtKB-SubCell"/>
</dbReference>
<keyword evidence="4 6" id="KW-1133">Transmembrane helix</keyword>
<dbReference type="RefSeq" id="WP_079541653.1">
    <property type="nucleotide sequence ID" value="NZ_LT670844.1"/>
</dbReference>
<dbReference type="CDD" id="cd06581">
    <property type="entry name" value="TM_PBP1_LivM_like"/>
    <property type="match status" value="1"/>
</dbReference>
<accession>A0A1M6WI05</accession>
<evidence type="ECO:0000256" key="1">
    <source>
        <dbReference type="ARBA" id="ARBA00004651"/>
    </source>
</evidence>
<comment type="subcellular location">
    <subcellularLocation>
        <location evidence="1">Cell membrane</location>
        <topology evidence="1">Multi-pass membrane protein</topology>
    </subcellularLocation>
</comment>
<dbReference type="InterPro" id="IPR043428">
    <property type="entry name" value="LivM-like"/>
</dbReference>
<evidence type="ECO:0000256" key="6">
    <source>
        <dbReference type="SAM" id="Phobius"/>
    </source>
</evidence>
<sequence length="315" mass="33983">MKDKLNARNAVVVLVLAGLLLLPLYTSISGNVFALTLFTRIVIFALAAVSLNLIMGYGGMMSFGHAAYLGIGGYAVGILAAEGIGSGFIQWPVALLASALFALVIGALSLRTRGVYFIMITLAFAQMAYYVASSLSRYGGDDGLTIYKRSDLSGLINLSNRVQFYYLCLTCLFVGIYLVWRIVNSRFGLVVQGLRSNEARMQAIGFPATRYRLVCFVIAGTMCGLAGALLANNTDFVSPAVMYWTRSGDLMVMVILGGMGTLFGPVVGAIVYLMLEEFLSQWTEYWALIMGPLLLLIVLFGRGGIVGVLGRFSRG</sequence>
<evidence type="ECO:0000313" key="8">
    <source>
        <dbReference type="Proteomes" id="UP000189935"/>
    </source>
</evidence>
<keyword evidence="2" id="KW-1003">Cell membrane</keyword>
<keyword evidence="3 6" id="KW-0812">Transmembrane</keyword>
<evidence type="ECO:0000256" key="2">
    <source>
        <dbReference type="ARBA" id="ARBA00022475"/>
    </source>
</evidence>
<feature type="transmembrane region" description="Helical" evidence="6">
    <location>
        <begin position="115"/>
        <end position="132"/>
    </location>
</feature>
<evidence type="ECO:0000256" key="5">
    <source>
        <dbReference type="ARBA" id="ARBA00023136"/>
    </source>
</evidence>
<dbReference type="PANTHER" id="PTHR30482:SF17">
    <property type="entry name" value="ABC TRANSPORTER ATP-BINDING PROTEIN"/>
    <property type="match status" value="1"/>
</dbReference>
<proteinExistence type="predicted"/>
<feature type="transmembrane region" description="Helical" evidence="6">
    <location>
        <begin position="32"/>
        <end position="54"/>
    </location>
</feature>
<dbReference type="EMBL" id="LT670844">
    <property type="protein sequence ID" value="SHK93347.1"/>
    <property type="molecule type" value="Genomic_DNA"/>
</dbReference>
<dbReference type="InterPro" id="IPR001851">
    <property type="entry name" value="ABC_transp_permease"/>
</dbReference>
<evidence type="ECO:0000256" key="4">
    <source>
        <dbReference type="ARBA" id="ARBA00022989"/>
    </source>
</evidence>
<reference evidence="7 8" key="1">
    <citation type="submission" date="2016-11" db="EMBL/GenBank/DDBJ databases">
        <authorList>
            <person name="Jaros S."/>
            <person name="Januszkiewicz K."/>
            <person name="Wedrychowicz H."/>
        </authorList>
    </citation>
    <scope>NUCLEOTIDE SEQUENCE [LARGE SCALE GENOMIC DNA]</scope>
    <source>
        <strain evidence="7 8">GAS499</strain>
    </source>
</reference>
<feature type="transmembrane region" description="Helical" evidence="6">
    <location>
        <begin position="7"/>
        <end position="26"/>
    </location>
</feature>
<dbReference type="GO" id="GO:0015658">
    <property type="term" value="F:branched-chain amino acid transmembrane transporter activity"/>
    <property type="evidence" value="ECO:0007669"/>
    <property type="project" value="InterPro"/>
</dbReference>
<dbReference type="Proteomes" id="UP000189935">
    <property type="component" value="Chromosome I"/>
</dbReference>
<name>A0A1M6WI05_9BRAD</name>
<organism evidence="7 8">
    <name type="scientific">Bradyrhizobium lablabi</name>
    <dbReference type="NCBI Taxonomy" id="722472"/>
    <lineage>
        <taxon>Bacteria</taxon>
        <taxon>Pseudomonadati</taxon>
        <taxon>Pseudomonadota</taxon>
        <taxon>Alphaproteobacteria</taxon>
        <taxon>Hyphomicrobiales</taxon>
        <taxon>Nitrobacteraceae</taxon>
        <taxon>Bradyrhizobium</taxon>
    </lineage>
</organism>
<feature type="transmembrane region" description="Helical" evidence="6">
    <location>
        <begin position="211"/>
        <end position="230"/>
    </location>
</feature>
<gene>
    <name evidence="7" type="ORF">SAMN05444159_4564</name>
</gene>
<dbReference type="OrthoDB" id="9804361at2"/>
<feature type="transmembrane region" description="Helical" evidence="6">
    <location>
        <begin position="250"/>
        <end position="273"/>
    </location>
</feature>
<feature type="transmembrane region" description="Helical" evidence="6">
    <location>
        <begin position="164"/>
        <end position="183"/>
    </location>
</feature>
<feature type="transmembrane region" description="Helical" evidence="6">
    <location>
        <begin position="285"/>
        <end position="309"/>
    </location>
</feature>
<feature type="transmembrane region" description="Helical" evidence="6">
    <location>
        <begin position="66"/>
        <end position="85"/>
    </location>
</feature>
<evidence type="ECO:0000313" key="7">
    <source>
        <dbReference type="EMBL" id="SHK93347.1"/>
    </source>
</evidence>
<protein>
    <submittedName>
        <fullName evidence="7">Amino acid/amide ABC transporter membrane protein 2, HAAT family</fullName>
    </submittedName>
</protein>